<dbReference type="Proteomes" id="UP001589716">
    <property type="component" value="Unassembled WGS sequence"/>
</dbReference>
<feature type="chain" id="PRO_5046122848" evidence="11">
    <location>
        <begin position="21"/>
        <end position="332"/>
    </location>
</feature>
<evidence type="ECO:0000256" key="3">
    <source>
        <dbReference type="ARBA" id="ARBA00022525"/>
    </source>
</evidence>
<name>A0ABV5QUX6_9ACTN</name>
<keyword evidence="5" id="KW-0479">Metal-binding</keyword>
<keyword evidence="6 11" id="KW-0732">Signal</keyword>
<dbReference type="Gene3D" id="3.40.30.160">
    <property type="entry name" value="Collagenase ColT, N-terminal domain"/>
    <property type="match status" value="1"/>
</dbReference>
<dbReference type="Gene3D" id="1.10.390.20">
    <property type="match status" value="1"/>
</dbReference>
<reference evidence="12 13" key="1">
    <citation type="submission" date="2024-09" db="EMBL/GenBank/DDBJ databases">
        <authorList>
            <person name="Sun Q."/>
            <person name="Mori K."/>
        </authorList>
    </citation>
    <scope>NUCLEOTIDE SEQUENCE [LARGE SCALE GENOMIC DNA]</scope>
    <source>
        <strain evidence="12 13">JCM 4414</strain>
    </source>
</reference>
<sequence length="332" mass="36178">MRTLAIATAVLIAAATPVAAHQAPAAADAHTPRAVTETAPTAGRAEPGPDHVFADAGQRPAHGTSRNTPTPTASGGGRLEARILPIVHDCSPALRIRAQEMTAAQLAATCASLANQDAYFHGVVKDSGPVADDYNTKLEVDVFNSSADYKAYAGRIYGIDTNNGGMYLEGDPARAGNQPRFICYERTDVSPGWQIWNLNHEYTHYLDGRFDLYGDFADSQTTPTVWWGEGIAEYVSYSYRGVPYTSALVEAGKHTYALRTLFDTTYANSDVNRTYNWGYLATRYMVERHPADVATVLGHYRTGNWTAARTFLDTLDYESDWHAWLTVVAAGA</sequence>
<keyword evidence="8" id="KW-0862">Zinc</keyword>
<keyword evidence="9" id="KW-0482">Metalloprotease</keyword>
<evidence type="ECO:0000256" key="9">
    <source>
        <dbReference type="ARBA" id="ARBA00023049"/>
    </source>
</evidence>
<evidence type="ECO:0000256" key="4">
    <source>
        <dbReference type="ARBA" id="ARBA00022670"/>
    </source>
</evidence>
<evidence type="ECO:0000313" key="13">
    <source>
        <dbReference type="Proteomes" id="UP001589716"/>
    </source>
</evidence>
<proteinExistence type="predicted"/>
<dbReference type="PANTHER" id="PTHR13062">
    <property type="entry name" value="COLLAGENASE"/>
    <property type="match status" value="1"/>
</dbReference>
<comment type="cofactor">
    <cofactor evidence="1">
        <name>Zn(2+)</name>
        <dbReference type="ChEBI" id="CHEBI:29105"/>
    </cofactor>
</comment>
<dbReference type="Pfam" id="PF01752">
    <property type="entry name" value="Peptidase_M9"/>
    <property type="match status" value="1"/>
</dbReference>
<protein>
    <submittedName>
        <fullName evidence="12">Collagenase</fullName>
        <ecNumber evidence="12">3.4.24.3</ecNumber>
    </submittedName>
</protein>
<evidence type="ECO:0000256" key="1">
    <source>
        <dbReference type="ARBA" id="ARBA00001947"/>
    </source>
</evidence>
<organism evidence="12 13">
    <name type="scientific">Streptomyces roseoviridis</name>
    <dbReference type="NCBI Taxonomy" id="67361"/>
    <lineage>
        <taxon>Bacteria</taxon>
        <taxon>Bacillati</taxon>
        <taxon>Actinomycetota</taxon>
        <taxon>Actinomycetes</taxon>
        <taxon>Kitasatosporales</taxon>
        <taxon>Streptomycetaceae</taxon>
        <taxon>Streptomyces</taxon>
    </lineage>
</organism>
<evidence type="ECO:0000256" key="6">
    <source>
        <dbReference type="ARBA" id="ARBA00022729"/>
    </source>
</evidence>
<gene>
    <name evidence="12" type="ORF">ACFFTP_24475</name>
</gene>
<keyword evidence="7 12" id="KW-0378">Hydrolase</keyword>
<dbReference type="PANTHER" id="PTHR13062:SF9">
    <property type="entry name" value="MICROBIAL COLLAGENASE"/>
    <property type="match status" value="1"/>
</dbReference>
<dbReference type="RefSeq" id="WP_345484078.1">
    <property type="nucleotide sequence ID" value="NZ_BAAAWU010000001.1"/>
</dbReference>
<dbReference type="InterPro" id="IPR002169">
    <property type="entry name" value="Peptidase_M9A/M9B"/>
</dbReference>
<dbReference type="GO" id="GO:0004222">
    <property type="term" value="F:metalloendopeptidase activity"/>
    <property type="evidence" value="ECO:0007669"/>
    <property type="project" value="UniProtKB-EC"/>
</dbReference>
<keyword evidence="4" id="KW-0645">Protease</keyword>
<dbReference type="EMBL" id="JBHMCT010000014">
    <property type="protein sequence ID" value="MFB9557331.1"/>
    <property type="molecule type" value="Genomic_DNA"/>
</dbReference>
<evidence type="ECO:0000256" key="10">
    <source>
        <dbReference type="SAM" id="MobiDB-lite"/>
    </source>
</evidence>
<feature type="signal peptide" evidence="11">
    <location>
        <begin position="1"/>
        <end position="20"/>
    </location>
</feature>
<evidence type="ECO:0000256" key="2">
    <source>
        <dbReference type="ARBA" id="ARBA00004613"/>
    </source>
</evidence>
<feature type="compositionally biased region" description="Polar residues" evidence="10">
    <location>
        <begin position="64"/>
        <end position="73"/>
    </location>
</feature>
<evidence type="ECO:0000256" key="5">
    <source>
        <dbReference type="ARBA" id="ARBA00022723"/>
    </source>
</evidence>
<evidence type="ECO:0000256" key="8">
    <source>
        <dbReference type="ARBA" id="ARBA00022833"/>
    </source>
</evidence>
<dbReference type="PRINTS" id="PR00931">
    <property type="entry name" value="MICOLLPTASE"/>
</dbReference>
<comment type="subcellular location">
    <subcellularLocation>
        <location evidence="2">Secreted</location>
    </subcellularLocation>
</comment>
<keyword evidence="13" id="KW-1185">Reference proteome</keyword>
<dbReference type="EC" id="3.4.24.3" evidence="12"/>
<evidence type="ECO:0000313" key="12">
    <source>
        <dbReference type="EMBL" id="MFB9557331.1"/>
    </source>
</evidence>
<keyword evidence="3" id="KW-0964">Secreted</keyword>
<feature type="region of interest" description="Disordered" evidence="10">
    <location>
        <begin position="23"/>
        <end position="78"/>
    </location>
</feature>
<accession>A0ABV5QUX6</accession>
<evidence type="ECO:0000256" key="7">
    <source>
        <dbReference type="ARBA" id="ARBA00022801"/>
    </source>
</evidence>
<comment type="caution">
    <text evidence="12">The sequence shown here is derived from an EMBL/GenBank/DDBJ whole genome shotgun (WGS) entry which is preliminary data.</text>
</comment>
<evidence type="ECO:0000256" key="11">
    <source>
        <dbReference type="SAM" id="SignalP"/>
    </source>
</evidence>
<feature type="compositionally biased region" description="Low complexity" evidence="10">
    <location>
        <begin position="23"/>
        <end position="36"/>
    </location>
</feature>